<protein>
    <recommendedName>
        <fullName evidence="3">Replication protein</fullName>
    </recommendedName>
</protein>
<comment type="caution">
    <text evidence="2">The sequence shown here is derived from an EMBL/GenBank/DDBJ whole genome shotgun (WGS) entry which is preliminary data.</text>
</comment>
<keyword evidence="1" id="KW-0235">DNA replication</keyword>
<sequence length="162" mass="19020">MRRRLVAALESPWLEYVPKRGLYLPRAARQIARCGLTWGVLHAYEDKSKWMLIPLPCNKVACPRCARLRSIDFALRAARIPDLDRTELRWITFTIENPPPGQLGDTMDRMGKAFSLLRHNKSGEAWSRHVRGYIWGFEITYNAKADTWHPHYHVLYDGRYWP</sequence>
<accession>X1VVS9</accession>
<evidence type="ECO:0000313" key="2">
    <source>
        <dbReference type="EMBL" id="GAJ14865.1"/>
    </source>
</evidence>
<proteinExistence type="predicted"/>
<dbReference type="Pfam" id="PF01446">
    <property type="entry name" value="Rep_1"/>
    <property type="match status" value="1"/>
</dbReference>
<evidence type="ECO:0000256" key="1">
    <source>
        <dbReference type="ARBA" id="ARBA00022705"/>
    </source>
</evidence>
<feature type="non-terminal residue" evidence="2">
    <location>
        <position position="162"/>
    </location>
</feature>
<name>X1VVS9_9ZZZZ</name>
<dbReference type="AlphaFoldDB" id="X1VVS9"/>
<dbReference type="InterPro" id="IPR000989">
    <property type="entry name" value="Rep"/>
</dbReference>
<gene>
    <name evidence="2" type="ORF">S12H4_46204</name>
</gene>
<dbReference type="GO" id="GO:0003677">
    <property type="term" value="F:DNA binding"/>
    <property type="evidence" value="ECO:0007669"/>
    <property type="project" value="InterPro"/>
</dbReference>
<organism evidence="2">
    <name type="scientific">marine sediment metagenome</name>
    <dbReference type="NCBI Taxonomy" id="412755"/>
    <lineage>
        <taxon>unclassified sequences</taxon>
        <taxon>metagenomes</taxon>
        <taxon>ecological metagenomes</taxon>
    </lineage>
</organism>
<reference evidence="2" key="1">
    <citation type="journal article" date="2014" name="Front. Microbiol.">
        <title>High frequency of phylogenetically diverse reductive dehalogenase-homologous genes in deep subseafloor sedimentary metagenomes.</title>
        <authorList>
            <person name="Kawai M."/>
            <person name="Futagami T."/>
            <person name="Toyoda A."/>
            <person name="Takaki Y."/>
            <person name="Nishi S."/>
            <person name="Hori S."/>
            <person name="Arai W."/>
            <person name="Tsubouchi T."/>
            <person name="Morono Y."/>
            <person name="Uchiyama I."/>
            <person name="Ito T."/>
            <person name="Fujiyama A."/>
            <person name="Inagaki F."/>
            <person name="Takami H."/>
        </authorList>
    </citation>
    <scope>NUCLEOTIDE SEQUENCE</scope>
    <source>
        <strain evidence="2">Expedition CK06-06</strain>
    </source>
</reference>
<evidence type="ECO:0008006" key="3">
    <source>
        <dbReference type="Google" id="ProtNLM"/>
    </source>
</evidence>
<dbReference type="EMBL" id="BARW01028646">
    <property type="protein sequence ID" value="GAJ14865.1"/>
    <property type="molecule type" value="Genomic_DNA"/>
</dbReference>
<dbReference type="GO" id="GO:0006260">
    <property type="term" value="P:DNA replication"/>
    <property type="evidence" value="ECO:0007669"/>
    <property type="project" value="UniProtKB-KW"/>
</dbReference>